<feature type="transmembrane region" description="Helical" evidence="9">
    <location>
        <begin position="235"/>
        <end position="257"/>
    </location>
</feature>
<comment type="caution">
    <text evidence="11">The sequence shown here is derived from an EMBL/GenBank/DDBJ whole genome shotgun (WGS) entry which is preliminary data.</text>
</comment>
<evidence type="ECO:0000313" key="12">
    <source>
        <dbReference type="Proteomes" id="UP000784294"/>
    </source>
</evidence>
<evidence type="ECO:0000259" key="10">
    <source>
        <dbReference type="PROSITE" id="PS50262"/>
    </source>
</evidence>
<dbReference type="InterPro" id="IPR017452">
    <property type="entry name" value="GPCR_Rhodpsn_7TM"/>
</dbReference>
<feature type="domain" description="G-protein coupled receptors family 1 profile" evidence="10">
    <location>
        <begin position="78"/>
        <end position="413"/>
    </location>
</feature>
<keyword evidence="5 9" id="KW-0472">Membrane</keyword>
<keyword evidence="3 9" id="KW-1133">Transmembrane helix</keyword>
<comment type="subcellular location">
    <subcellularLocation>
        <location evidence="1">Membrane</location>
        <topology evidence="1">Multi-pass membrane protein</topology>
    </subcellularLocation>
</comment>
<keyword evidence="12" id="KW-1185">Reference proteome</keyword>
<dbReference type="EMBL" id="CAAALY010247047">
    <property type="protein sequence ID" value="VEL34136.1"/>
    <property type="molecule type" value="Genomic_DNA"/>
</dbReference>
<dbReference type="SUPFAM" id="SSF81321">
    <property type="entry name" value="Family A G protein-coupled receptor-like"/>
    <property type="match status" value="1"/>
</dbReference>
<sequence>MTRSFDQPDCADPDIVNYVIGGVGLAFVSLGLIGGFLSGVILLDPVLRLFWPHRPPSQLSLMQPVLTTVTGSSQEAPGSTPLAIATASSANQSAGSTSGSSAFRSSTLLLMQSMALVDMIGLLTSCLRYTVLCLTRRVDLRRLSGVAVCQIHIFLSYSCQDASIWLLCYISAERFYLMLRPTSDYSARKTWLTPTLIGLACLAVASVGKNLFLITRQPDICPETYQCWAFFMIDFFFKLVLPFCVLMFANIGLLCLITRNVKPSQVGAAELTTEPALAEAAASASTPASLGVNRSVSFCLDQVATSVLASGPGPRSAEARGRVSSLRSVSERGRRASGQFGVPRQALIASRMMMMLGLLHLVTSPPALLFKLTFPQYQHMLSSATGSCGWLDFAYNAVSVIFWCTSSIKFYLYLLASPRMRADLLRPLTLRVGRRSELTQKQPSWSRKWPNWRRLWR</sequence>
<gene>
    <name evidence="11" type="ORF">PXEA_LOCUS27576</name>
</gene>
<organism evidence="11 12">
    <name type="scientific">Protopolystoma xenopodis</name>
    <dbReference type="NCBI Taxonomy" id="117903"/>
    <lineage>
        <taxon>Eukaryota</taxon>
        <taxon>Metazoa</taxon>
        <taxon>Spiralia</taxon>
        <taxon>Lophotrochozoa</taxon>
        <taxon>Platyhelminthes</taxon>
        <taxon>Monogenea</taxon>
        <taxon>Polyopisthocotylea</taxon>
        <taxon>Polystomatidea</taxon>
        <taxon>Polystomatidae</taxon>
        <taxon>Protopolystoma</taxon>
    </lineage>
</organism>
<dbReference type="Pfam" id="PF00001">
    <property type="entry name" value="7tm_1"/>
    <property type="match status" value="1"/>
</dbReference>
<dbReference type="OrthoDB" id="6245547at2759"/>
<accession>A0A448XDB0</accession>
<feature type="transmembrane region" description="Helical" evidence="9">
    <location>
        <begin position="15"/>
        <end position="43"/>
    </location>
</feature>
<dbReference type="PANTHER" id="PTHR24243:SF230">
    <property type="entry name" value="G-PROTEIN COUPLED RECEPTORS FAMILY 1 PROFILE DOMAIN-CONTAINING PROTEIN"/>
    <property type="match status" value="1"/>
</dbReference>
<evidence type="ECO:0000256" key="8">
    <source>
        <dbReference type="SAM" id="MobiDB-lite"/>
    </source>
</evidence>
<protein>
    <recommendedName>
        <fullName evidence="10">G-protein coupled receptors family 1 profile domain-containing protein</fullName>
    </recommendedName>
</protein>
<evidence type="ECO:0000313" key="11">
    <source>
        <dbReference type="EMBL" id="VEL34136.1"/>
    </source>
</evidence>
<evidence type="ECO:0000256" key="3">
    <source>
        <dbReference type="ARBA" id="ARBA00022989"/>
    </source>
</evidence>
<dbReference type="PROSITE" id="PS50262">
    <property type="entry name" value="G_PROTEIN_RECEP_F1_2"/>
    <property type="match status" value="1"/>
</dbReference>
<dbReference type="Proteomes" id="UP000784294">
    <property type="component" value="Unassembled WGS sequence"/>
</dbReference>
<dbReference type="AlphaFoldDB" id="A0A448XDB0"/>
<evidence type="ECO:0000256" key="4">
    <source>
        <dbReference type="ARBA" id="ARBA00023040"/>
    </source>
</evidence>
<evidence type="ECO:0000256" key="9">
    <source>
        <dbReference type="SAM" id="Phobius"/>
    </source>
</evidence>
<feature type="transmembrane region" description="Helical" evidence="9">
    <location>
        <begin position="108"/>
        <end position="131"/>
    </location>
</feature>
<dbReference type="GO" id="GO:0005886">
    <property type="term" value="C:plasma membrane"/>
    <property type="evidence" value="ECO:0007669"/>
    <property type="project" value="TreeGrafter"/>
</dbReference>
<evidence type="ECO:0000256" key="1">
    <source>
        <dbReference type="ARBA" id="ARBA00004141"/>
    </source>
</evidence>
<feature type="region of interest" description="Disordered" evidence="8">
    <location>
        <begin position="310"/>
        <end position="330"/>
    </location>
</feature>
<proteinExistence type="predicted"/>
<feature type="transmembrane region" description="Helical" evidence="9">
    <location>
        <begin position="191"/>
        <end position="215"/>
    </location>
</feature>
<dbReference type="CDD" id="cd00637">
    <property type="entry name" value="7tm_classA_rhodopsin-like"/>
    <property type="match status" value="1"/>
</dbReference>
<dbReference type="PROSITE" id="PS00237">
    <property type="entry name" value="G_PROTEIN_RECEP_F1_1"/>
    <property type="match status" value="1"/>
</dbReference>
<dbReference type="GO" id="GO:0004930">
    <property type="term" value="F:G protein-coupled receptor activity"/>
    <property type="evidence" value="ECO:0007669"/>
    <property type="project" value="UniProtKB-KW"/>
</dbReference>
<name>A0A448XDB0_9PLAT</name>
<evidence type="ECO:0000256" key="2">
    <source>
        <dbReference type="ARBA" id="ARBA00022692"/>
    </source>
</evidence>
<keyword evidence="2 9" id="KW-0812">Transmembrane</keyword>
<keyword evidence="7" id="KW-0807">Transducer</keyword>
<evidence type="ECO:0000256" key="5">
    <source>
        <dbReference type="ARBA" id="ARBA00023136"/>
    </source>
</evidence>
<evidence type="ECO:0000256" key="6">
    <source>
        <dbReference type="ARBA" id="ARBA00023170"/>
    </source>
</evidence>
<keyword evidence="6" id="KW-0675">Receptor</keyword>
<keyword evidence="4" id="KW-0297">G-protein coupled receptor</keyword>
<feature type="transmembrane region" description="Helical" evidence="9">
    <location>
        <begin position="393"/>
        <end position="416"/>
    </location>
</feature>
<dbReference type="Gene3D" id="1.20.1070.10">
    <property type="entry name" value="Rhodopsin 7-helix transmembrane proteins"/>
    <property type="match status" value="1"/>
</dbReference>
<dbReference type="PANTHER" id="PTHR24243">
    <property type="entry name" value="G-PROTEIN COUPLED RECEPTOR"/>
    <property type="match status" value="1"/>
</dbReference>
<feature type="transmembrane region" description="Helical" evidence="9">
    <location>
        <begin position="353"/>
        <end position="373"/>
    </location>
</feature>
<dbReference type="InterPro" id="IPR000276">
    <property type="entry name" value="GPCR_Rhodpsn"/>
</dbReference>
<reference evidence="11" key="1">
    <citation type="submission" date="2018-11" db="EMBL/GenBank/DDBJ databases">
        <authorList>
            <consortium name="Pathogen Informatics"/>
        </authorList>
    </citation>
    <scope>NUCLEOTIDE SEQUENCE</scope>
</reference>
<evidence type="ECO:0000256" key="7">
    <source>
        <dbReference type="ARBA" id="ARBA00023224"/>
    </source>
</evidence>